<comment type="caution">
    <text evidence="2">The sequence shown here is derived from an EMBL/GenBank/DDBJ whole genome shotgun (WGS) entry which is preliminary data.</text>
</comment>
<feature type="compositionally biased region" description="Basic residues" evidence="1">
    <location>
        <begin position="72"/>
        <end position="82"/>
    </location>
</feature>
<name>A0ABR1G0N8_AURAN</name>
<dbReference type="InterPro" id="IPR015947">
    <property type="entry name" value="PUA-like_sf"/>
</dbReference>
<dbReference type="Proteomes" id="UP001363151">
    <property type="component" value="Unassembled WGS sequence"/>
</dbReference>
<proteinExistence type="predicted"/>
<dbReference type="EMBL" id="JBBJCI010000151">
    <property type="protein sequence ID" value="KAK7241993.1"/>
    <property type="molecule type" value="Genomic_DNA"/>
</dbReference>
<gene>
    <name evidence="2" type="ORF">SO694_00018256</name>
</gene>
<evidence type="ECO:0000313" key="3">
    <source>
        <dbReference type="Proteomes" id="UP001363151"/>
    </source>
</evidence>
<dbReference type="SUPFAM" id="SSF88697">
    <property type="entry name" value="PUA domain-like"/>
    <property type="match status" value="1"/>
</dbReference>
<accession>A0ABR1G0N8</accession>
<feature type="region of interest" description="Disordered" evidence="1">
    <location>
        <begin position="1"/>
        <end position="133"/>
    </location>
</feature>
<reference evidence="2 3" key="1">
    <citation type="submission" date="2024-03" db="EMBL/GenBank/DDBJ databases">
        <title>Aureococcus anophagefferens CCMP1851 and Kratosvirus quantuckense: Draft genome of a second virus-susceptible host strain in the model system.</title>
        <authorList>
            <person name="Chase E."/>
            <person name="Truchon A.R."/>
            <person name="Schepens W."/>
            <person name="Wilhelm S.W."/>
        </authorList>
    </citation>
    <scope>NUCLEOTIDE SEQUENCE [LARGE SCALE GENOMIC DNA]</scope>
    <source>
        <strain evidence="2 3">CCMP1851</strain>
    </source>
</reference>
<keyword evidence="3" id="KW-1185">Reference proteome</keyword>
<feature type="compositionally biased region" description="Low complexity" evidence="1">
    <location>
        <begin position="83"/>
        <end position="101"/>
    </location>
</feature>
<organism evidence="2 3">
    <name type="scientific">Aureococcus anophagefferens</name>
    <name type="common">Harmful bloom alga</name>
    <dbReference type="NCBI Taxonomy" id="44056"/>
    <lineage>
        <taxon>Eukaryota</taxon>
        <taxon>Sar</taxon>
        <taxon>Stramenopiles</taxon>
        <taxon>Ochrophyta</taxon>
        <taxon>Pelagophyceae</taxon>
        <taxon>Pelagomonadales</taxon>
        <taxon>Pelagomonadaceae</taxon>
        <taxon>Aureococcus</taxon>
    </lineage>
</organism>
<evidence type="ECO:0000313" key="2">
    <source>
        <dbReference type="EMBL" id="KAK7241993.1"/>
    </source>
</evidence>
<evidence type="ECO:0000256" key="1">
    <source>
        <dbReference type="SAM" id="MobiDB-lite"/>
    </source>
</evidence>
<protein>
    <recommendedName>
        <fullName evidence="4">ASCH domain-containing protein</fullName>
    </recommendedName>
</protein>
<evidence type="ECO:0008006" key="4">
    <source>
        <dbReference type="Google" id="ProtNLM"/>
    </source>
</evidence>
<sequence>MEACIPLGGAADDELAGGRSPPPPQASTSEVSSVAAGDLPCDDDEDREAAPRMAPARPSTRRRARATTAGGARRRCSRRAAARGRAAAAGRRPRGGAPWAADGDKRPRAYDDDDDEEEDAGSKKPKRVEGAATPGEIERALTFKGATIAWAILKRKKVLENRPYRLPCGGWIAIHVGKGAFEGDYRGLVTDCRLPTEEELMRSWRAARKQGATFLFRSWQATIVGAFSVKECRRPQNCGGSFWAQGPVCNVVDAVIELKEPVSAPKGKLSLWLMDDDVRDARVARWA</sequence>